<comment type="caution">
    <text evidence="1">The sequence shown here is derived from an EMBL/GenBank/DDBJ whole genome shotgun (WGS) entry which is preliminary data.</text>
</comment>
<dbReference type="InParanoid" id="A0A286U7P7"/>
<keyword evidence="2" id="KW-1185">Reference proteome</keyword>
<dbReference type="SMART" id="SM00205">
    <property type="entry name" value="THN"/>
    <property type="match status" value="1"/>
</dbReference>
<protein>
    <submittedName>
        <fullName evidence="1">Thaumatin</fullName>
    </submittedName>
</protein>
<dbReference type="PROSITE" id="PS51367">
    <property type="entry name" value="THAUMATIN_2"/>
    <property type="match status" value="1"/>
</dbReference>
<dbReference type="Pfam" id="PF00314">
    <property type="entry name" value="Thaumatin"/>
    <property type="match status" value="1"/>
</dbReference>
<dbReference type="AlphaFoldDB" id="A0A286U7P7"/>
<dbReference type="PANTHER" id="PTHR31048">
    <property type="entry name" value="OS03G0233200 PROTEIN"/>
    <property type="match status" value="1"/>
</dbReference>
<proteinExistence type="predicted"/>
<accession>A0A286U7P7</accession>
<dbReference type="Proteomes" id="UP000217199">
    <property type="component" value="Unassembled WGS sequence"/>
</dbReference>
<dbReference type="Gene3D" id="2.60.110.10">
    <property type="entry name" value="Thaumatin"/>
    <property type="match status" value="1"/>
</dbReference>
<reference evidence="1 2" key="1">
    <citation type="journal article" date="2017" name="Mol. Ecol.">
        <title>Comparative and population genomic landscape of Phellinus noxius: A hypervariable fungus causing root rot in trees.</title>
        <authorList>
            <person name="Chung C.L."/>
            <person name="Lee T.J."/>
            <person name="Akiba M."/>
            <person name="Lee H.H."/>
            <person name="Kuo T.H."/>
            <person name="Liu D."/>
            <person name="Ke H.M."/>
            <person name="Yokoi T."/>
            <person name="Roa M.B."/>
            <person name="Lu M.J."/>
            <person name="Chang Y.Y."/>
            <person name="Ann P.J."/>
            <person name="Tsai J.N."/>
            <person name="Chen C.Y."/>
            <person name="Tzean S.S."/>
            <person name="Ota Y."/>
            <person name="Hattori T."/>
            <person name="Sahashi N."/>
            <person name="Liou R.F."/>
            <person name="Kikuchi T."/>
            <person name="Tsai I.J."/>
        </authorList>
    </citation>
    <scope>NUCLEOTIDE SEQUENCE [LARGE SCALE GENOMIC DNA]</scope>
    <source>
        <strain evidence="1 2">FFPRI411160</strain>
    </source>
</reference>
<evidence type="ECO:0000313" key="2">
    <source>
        <dbReference type="Proteomes" id="UP000217199"/>
    </source>
</evidence>
<sequence length="337" mass="35531">MGHGASKITYVSAVTLSGLSDDDKSHMGSLNIISLGIHRISLHTVICFFVSFQLLDANKFGGFSYFYPPTSNPQLSTLLPTMAFKLHATVAFLAALSRASARTFTVTNNCAYTIWPAIFTDLNVGTSVPDQATGWQANAGTSVSFTVPNDWKAGRIWGRRECDFSTVQGPTSCAVGGCNGGLECDASTGTGVPPVTVAEWTLAGDGNQDWYDVSLVDGFDIPLAITNNVGCSTASCPVDLNPDCPSELQLTDSSGNIVGCKSACFANLDGNQADSANCCSGSHNTAATCPSSGVQYYSYFKDSCPDSYAYAYDESSGTALWTCDSSLLADYTVTFCP</sequence>
<dbReference type="InterPro" id="IPR001938">
    <property type="entry name" value="Thaumatin"/>
</dbReference>
<dbReference type="OrthoDB" id="430315at2759"/>
<dbReference type="PRINTS" id="PR00347">
    <property type="entry name" value="THAUMATIN"/>
</dbReference>
<gene>
    <name evidence="1" type="ORF">PNOK_0845000</name>
</gene>
<dbReference type="SUPFAM" id="SSF49870">
    <property type="entry name" value="Osmotin, thaumatin-like protein"/>
    <property type="match status" value="1"/>
</dbReference>
<dbReference type="EMBL" id="NBII01000009">
    <property type="protein sequence ID" value="PAV15592.1"/>
    <property type="molecule type" value="Genomic_DNA"/>
</dbReference>
<organism evidence="1 2">
    <name type="scientific">Pyrrhoderma noxium</name>
    <dbReference type="NCBI Taxonomy" id="2282107"/>
    <lineage>
        <taxon>Eukaryota</taxon>
        <taxon>Fungi</taxon>
        <taxon>Dikarya</taxon>
        <taxon>Basidiomycota</taxon>
        <taxon>Agaricomycotina</taxon>
        <taxon>Agaricomycetes</taxon>
        <taxon>Hymenochaetales</taxon>
        <taxon>Hymenochaetaceae</taxon>
        <taxon>Pyrrhoderma</taxon>
    </lineage>
</organism>
<dbReference type="InterPro" id="IPR037176">
    <property type="entry name" value="Osmotin/thaumatin-like_sf"/>
</dbReference>
<evidence type="ECO:0000313" key="1">
    <source>
        <dbReference type="EMBL" id="PAV15592.1"/>
    </source>
</evidence>
<name>A0A286U7P7_9AGAM</name>
<dbReference type="STRING" id="2282107.A0A286U7P7"/>